<evidence type="ECO:0000256" key="5">
    <source>
        <dbReference type="ARBA" id="ARBA00022839"/>
    </source>
</evidence>
<dbReference type="GO" id="GO:0006281">
    <property type="term" value="P:DNA repair"/>
    <property type="evidence" value="ECO:0007669"/>
    <property type="project" value="InterPro"/>
</dbReference>
<dbReference type="Pfam" id="PF02272">
    <property type="entry name" value="DHHA1"/>
    <property type="match status" value="1"/>
</dbReference>
<reference evidence="9 10" key="1">
    <citation type="submission" date="2021-10" db="EMBL/GenBank/DDBJ databases">
        <title>Anaerobic single-cell dispensing facilitates the cultivation of human gut bacteria.</title>
        <authorList>
            <person name="Afrizal A."/>
        </authorList>
    </citation>
    <scope>NUCLEOTIDE SEQUENCE [LARGE SCALE GENOMIC DNA]</scope>
    <source>
        <strain evidence="9 10">CLA-AA-H224</strain>
    </source>
</reference>
<dbReference type="InterPro" id="IPR003156">
    <property type="entry name" value="DHHA1_dom"/>
</dbReference>
<dbReference type="Proteomes" id="UP001198200">
    <property type="component" value="Unassembled WGS sequence"/>
</dbReference>
<keyword evidence="10" id="KW-1185">Reference proteome</keyword>
<evidence type="ECO:0000259" key="8">
    <source>
        <dbReference type="Pfam" id="PF17768"/>
    </source>
</evidence>
<dbReference type="RefSeq" id="WP_308731138.1">
    <property type="nucleotide sequence ID" value="NZ_JAJEQN010000005.1"/>
</dbReference>
<sequence>MKKERWRLYAKKADFAAISKAYGINQVTARIMRNRGVETKEEIESYLKGDLDYLSDPALMKDADKAASLLEAAIANNELIAISSDFDNDGIFSGLLLKEAIIELGGRAAIFTPNRVMEGYGVNSRIVEEANANGASVLLTCDNGIAAFEAIDEAKKLGMTVIVTDHHEVPFEEHDGKKIYLLPKADAIVDPKQEDCAYPFKSLCGTGVAYQLMTLLFRRMKRTMSRQEIFLQYTAIATVADVMELVGENRILVRKGLSYLNHTNHIGLRALMEVCGISPEQVRAYHIGFILGPCFNAAGRLDTIVHALALLESKEYDQALALAGELWAMNEERKELTRVGTERAVELIEHATWKDEHVYLVYIKDCHESVAGIIAGRLRERYYRPVLVFTDASEEGQIKASGRSIDDYDMFTELSAFRNLFLRFGGHKMAAGLTMEKKNLEILRDGLNARCTLTQTQLMPLVMIDAAMPLGYISEEVIADLEKLEPFGRANEKPLFAQQHLSVLRLSRIGKNRNVVKMSVMGPEGIIMDALYFGDTDVFFDFLEDEYGRDNVAAALRGMRNTIDIGVTYYPQINEFQGKRSLQIVIQNYCRVSLN</sequence>
<keyword evidence="4" id="KW-0378">Hydrolase</keyword>
<comment type="similarity">
    <text evidence="1">Belongs to the RecJ family.</text>
</comment>
<dbReference type="Gene3D" id="3.90.1640.30">
    <property type="match status" value="1"/>
</dbReference>
<feature type="domain" description="RecJ OB" evidence="8">
    <location>
        <begin position="464"/>
        <end position="587"/>
    </location>
</feature>
<evidence type="ECO:0000256" key="1">
    <source>
        <dbReference type="ARBA" id="ARBA00005915"/>
    </source>
</evidence>
<keyword evidence="3" id="KW-0540">Nuclease</keyword>
<dbReference type="GO" id="GO:0006310">
    <property type="term" value="P:DNA recombination"/>
    <property type="evidence" value="ECO:0007669"/>
    <property type="project" value="InterPro"/>
</dbReference>
<proteinExistence type="inferred from homology"/>
<dbReference type="GO" id="GO:0008409">
    <property type="term" value="F:5'-3' exonuclease activity"/>
    <property type="evidence" value="ECO:0007669"/>
    <property type="project" value="InterPro"/>
</dbReference>
<dbReference type="AlphaFoldDB" id="A0AAE3JB93"/>
<feature type="domain" description="DDH" evidence="6">
    <location>
        <begin position="80"/>
        <end position="235"/>
    </location>
</feature>
<feature type="domain" description="DHHA1" evidence="7">
    <location>
        <begin position="360"/>
        <end position="448"/>
    </location>
</feature>
<evidence type="ECO:0000313" key="9">
    <source>
        <dbReference type="EMBL" id="MCC2220601.1"/>
    </source>
</evidence>
<comment type="caution">
    <text evidence="9">The sequence shown here is derived from an EMBL/GenBank/DDBJ whole genome shotgun (WGS) entry which is preliminary data.</text>
</comment>
<evidence type="ECO:0000256" key="3">
    <source>
        <dbReference type="ARBA" id="ARBA00022722"/>
    </source>
</evidence>
<evidence type="ECO:0000259" key="7">
    <source>
        <dbReference type="Pfam" id="PF02272"/>
    </source>
</evidence>
<protein>
    <recommendedName>
        <fullName evidence="2">Single-stranded-DNA-specific exonuclease RecJ</fullName>
    </recommendedName>
</protein>
<dbReference type="InterPro" id="IPR038763">
    <property type="entry name" value="DHH_sf"/>
</dbReference>
<dbReference type="NCBIfam" id="TIGR00644">
    <property type="entry name" value="recJ"/>
    <property type="match status" value="1"/>
</dbReference>
<dbReference type="PANTHER" id="PTHR30255:SF2">
    <property type="entry name" value="SINGLE-STRANDED-DNA-SPECIFIC EXONUCLEASE RECJ"/>
    <property type="match status" value="1"/>
</dbReference>
<dbReference type="InterPro" id="IPR041122">
    <property type="entry name" value="RecJ_OB"/>
</dbReference>
<organism evidence="9 10">
    <name type="scientific">Anthropogastromicrobium aceti</name>
    <dbReference type="NCBI Taxonomy" id="2981768"/>
    <lineage>
        <taxon>Bacteria</taxon>
        <taxon>Bacillati</taxon>
        <taxon>Bacillota</taxon>
        <taxon>Clostridia</taxon>
        <taxon>Lachnospirales</taxon>
        <taxon>Lachnospiraceae</taxon>
        <taxon>Anthropogastromicrobium</taxon>
    </lineage>
</organism>
<dbReference type="InterPro" id="IPR004610">
    <property type="entry name" value="RecJ"/>
</dbReference>
<evidence type="ECO:0000256" key="2">
    <source>
        <dbReference type="ARBA" id="ARBA00019841"/>
    </source>
</evidence>
<evidence type="ECO:0000259" key="6">
    <source>
        <dbReference type="Pfam" id="PF01368"/>
    </source>
</evidence>
<keyword evidence="5 9" id="KW-0269">Exonuclease</keyword>
<dbReference type="PANTHER" id="PTHR30255">
    <property type="entry name" value="SINGLE-STRANDED-DNA-SPECIFIC EXONUCLEASE RECJ"/>
    <property type="match status" value="1"/>
</dbReference>
<name>A0AAE3JB93_9FIRM</name>
<accession>A0AAE3JB93</accession>
<dbReference type="Pfam" id="PF17768">
    <property type="entry name" value="RecJ_OB"/>
    <property type="match status" value="1"/>
</dbReference>
<dbReference type="SUPFAM" id="SSF64182">
    <property type="entry name" value="DHH phosphoesterases"/>
    <property type="match status" value="1"/>
</dbReference>
<gene>
    <name evidence="9" type="primary">recJ</name>
    <name evidence="9" type="ORF">LKD48_02915</name>
</gene>
<dbReference type="GO" id="GO:0003676">
    <property type="term" value="F:nucleic acid binding"/>
    <property type="evidence" value="ECO:0007669"/>
    <property type="project" value="InterPro"/>
</dbReference>
<dbReference type="InterPro" id="IPR001667">
    <property type="entry name" value="DDH_dom"/>
</dbReference>
<evidence type="ECO:0000313" key="10">
    <source>
        <dbReference type="Proteomes" id="UP001198200"/>
    </source>
</evidence>
<dbReference type="Pfam" id="PF01368">
    <property type="entry name" value="DHH"/>
    <property type="match status" value="1"/>
</dbReference>
<dbReference type="EMBL" id="JAJEQN010000005">
    <property type="protein sequence ID" value="MCC2220601.1"/>
    <property type="molecule type" value="Genomic_DNA"/>
</dbReference>
<dbReference type="Gene3D" id="3.10.310.30">
    <property type="match status" value="1"/>
</dbReference>
<evidence type="ECO:0000256" key="4">
    <source>
        <dbReference type="ARBA" id="ARBA00022801"/>
    </source>
</evidence>
<dbReference type="InterPro" id="IPR051673">
    <property type="entry name" value="SSDNA_exonuclease_RecJ"/>
</dbReference>